<evidence type="ECO:0000313" key="4">
    <source>
        <dbReference type="Proteomes" id="UP000245137"/>
    </source>
</evidence>
<dbReference type="PROSITE" id="PS51318">
    <property type="entry name" value="TAT"/>
    <property type="match status" value="1"/>
</dbReference>
<comment type="caution">
    <text evidence="3">The sequence shown here is derived from an EMBL/GenBank/DDBJ whole genome shotgun (WGS) entry which is preliminary data.</text>
</comment>
<evidence type="ECO:0000256" key="2">
    <source>
        <dbReference type="SAM" id="SignalP"/>
    </source>
</evidence>
<dbReference type="RefSeq" id="WP_108915959.1">
    <property type="nucleotide sequence ID" value="NZ_BGJY01000006.1"/>
</dbReference>
<reference evidence="3 4" key="1">
    <citation type="journal article" date="2018" name="Appl. Microbiol. Biotechnol.">
        <title>Co-cultivation of the strictly anaerobic methanogen Methanosarcina barkeri with aerobic methanotrophs in an oxygen-limited membrane bioreactor.</title>
        <authorList>
            <person name="In 't Zandt M.H."/>
            <person name="van den Bosch T.J.M."/>
            <person name="Rijkers R."/>
            <person name="van Kessel M.A.H.J."/>
            <person name="Jetten M.S.M."/>
            <person name="Welte C.U."/>
        </authorList>
    </citation>
    <scope>NUCLEOTIDE SEQUENCE [LARGE SCALE GENOMIC DNA]</scope>
    <source>
        <strain evidence="3 4">DSM 17706</strain>
    </source>
</reference>
<name>A0A2U1SUJ9_METSR</name>
<keyword evidence="4" id="KW-1185">Reference proteome</keyword>
<gene>
    <name evidence="3" type="ORF">C5689_03885</name>
</gene>
<dbReference type="InterPro" id="IPR006311">
    <property type="entry name" value="TAT_signal"/>
</dbReference>
<dbReference type="Proteomes" id="UP000245137">
    <property type="component" value="Unassembled WGS sequence"/>
</dbReference>
<feature type="chain" id="PRO_5015774400" description="DUF1311 domain-containing protein" evidence="2">
    <location>
        <begin position="28"/>
        <end position="285"/>
    </location>
</feature>
<keyword evidence="2" id="KW-0732">Signal</keyword>
<evidence type="ECO:0000313" key="3">
    <source>
        <dbReference type="EMBL" id="PWB95287.1"/>
    </source>
</evidence>
<organism evidence="3 4">
    <name type="scientific">Methylosinus sporium</name>
    <dbReference type="NCBI Taxonomy" id="428"/>
    <lineage>
        <taxon>Bacteria</taxon>
        <taxon>Pseudomonadati</taxon>
        <taxon>Pseudomonadota</taxon>
        <taxon>Alphaproteobacteria</taxon>
        <taxon>Hyphomicrobiales</taxon>
        <taxon>Methylocystaceae</taxon>
        <taxon>Methylosinus</taxon>
    </lineage>
</organism>
<accession>A0A2U1SUJ9</accession>
<dbReference type="OrthoDB" id="7982551at2"/>
<evidence type="ECO:0000256" key="1">
    <source>
        <dbReference type="SAM" id="MobiDB-lite"/>
    </source>
</evidence>
<feature type="region of interest" description="Disordered" evidence="1">
    <location>
        <begin position="44"/>
        <end position="64"/>
    </location>
</feature>
<sequence length="285" mass="30465">MSRPSIRAILSGAALLSAFAASTGARAQMALPGAVAPAPAGAVAAPAEGSKPKPRATVAPVAPKLPSEETIVGHVLHQDGDARGSIELQRRGGGALEVARLSLVGDRLTRSGETCRIEVSEPLPLTPRETTSGLRRYEVAFPACPFGFDALDGAILVSSDGKACELKQADCRADPNGLWGMGADEFDPKRAEEMLTMRARIEQTVRNDFKALYDRIKSDKAQRKELVREQAGFSARREEICRSYVQEADFGYCALRVTEARALALGTQLAIGFKKTAETGGKKKR</sequence>
<proteinExistence type="predicted"/>
<dbReference type="AlphaFoldDB" id="A0A2U1SUJ9"/>
<evidence type="ECO:0008006" key="5">
    <source>
        <dbReference type="Google" id="ProtNLM"/>
    </source>
</evidence>
<dbReference type="EMBL" id="PUIV01000003">
    <property type="protein sequence ID" value="PWB95287.1"/>
    <property type="molecule type" value="Genomic_DNA"/>
</dbReference>
<protein>
    <recommendedName>
        <fullName evidence="5">DUF1311 domain-containing protein</fullName>
    </recommendedName>
</protein>
<feature type="signal peptide" evidence="2">
    <location>
        <begin position="1"/>
        <end position="27"/>
    </location>
</feature>